<dbReference type="Proteomes" id="UP000265926">
    <property type="component" value="Unassembled WGS sequence"/>
</dbReference>
<accession>A0A399SXD5</accession>
<evidence type="ECO:0000259" key="5">
    <source>
        <dbReference type="Pfam" id="PF07971"/>
    </source>
</evidence>
<sequence length="800" mass="89602">MNIHLSFSNIQIRTLLLICLLATTGFTAFSQENTAKPADYVNPFLGTDFFGHTFPGASLPYAMVHVSPDVGTEGWTHCAGYIYQSSSIIGFSHTHWSGVGMVNGGEVLLMPTVSNELQILPGTKEDPDAGYRSRYSHEEESASPGYYSVMLKDYDIQAELTATRRAGFHRYTFPASKNAHIILDLGHQIGTHYSDENSELKILDNKRIEGKKAAGLGQVYFVAEFSKPFKYYGTFDASYVTPESGASLFPYKNAETGQKVGAFVSFDTQAGEQILVKVGISYTSVEGARKNLQAEIPHWDFEQVRNDAREIWNHELSKVQIDGASDDQKEVFYSALYHSFLAQYISQDVDGKYLGSDGQIHTADGFDFYGSFSCWDTYRSQHPLLTLTAPEHVNGFIRSIVAKVQNFNWLPAQHFLNVFGEGMVGDHLIPVIVDAYMKGFRDYDVELLYKAMRTKALEKPKPPVRENMARAGLEYYMKLGYTPVDRITESVPNTLELAYDDWCIAQLAKELGKDDDYQLFMQRAGNYAKLWDAETRFMRPKKADGNWLEALGTNEQEIVTESDHSYYKYFDPLLVGRRPNRHYTESNAWQYIWSVQHDVQGLINLFGSQEAFAAKLDTFFSMSPLITPPKYVGVVGTIGQYVHGNQPSHHVAYLYNYAGQPWKTQERVRQVCEELYRPGPGGLCGNEDMGSLSSWYVLSAMGLYAVTPGLPVYVVGSPLFGQATLQTGKNKTFTIKAENQSKENKYIQSATLNGESFNRTWISHEEIVKGGELIFQMGPTPNKNWGTGANAAPPSMSGAN</sequence>
<dbReference type="PANTHER" id="PTHR12143:SF39">
    <property type="entry name" value="SECRETED PROTEIN"/>
    <property type="match status" value="1"/>
</dbReference>
<dbReference type="RefSeq" id="WP_119437888.1">
    <property type="nucleotide sequence ID" value="NZ_QWGR01000005.1"/>
</dbReference>
<dbReference type="GO" id="GO:0006516">
    <property type="term" value="P:glycoprotein catabolic process"/>
    <property type="evidence" value="ECO:0007669"/>
    <property type="project" value="TreeGrafter"/>
</dbReference>
<dbReference type="GO" id="GO:0030246">
    <property type="term" value="F:carbohydrate binding"/>
    <property type="evidence" value="ECO:0007669"/>
    <property type="project" value="InterPro"/>
</dbReference>
<dbReference type="GO" id="GO:0005829">
    <property type="term" value="C:cytosol"/>
    <property type="evidence" value="ECO:0007669"/>
    <property type="project" value="TreeGrafter"/>
</dbReference>
<dbReference type="PANTHER" id="PTHR12143">
    <property type="entry name" value="PEPTIDE N-GLYCANASE PNGASE -RELATED"/>
    <property type="match status" value="1"/>
</dbReference>
<dbReference type="GO" id="GO:0000224">
    <property type="term" value="F:peptide-N4-(N-acetyl-beta-glucosaminyl)asparagine amidase activity"/>
    <property type="evidence" value="ECO:0007669"/>
    <property type="project" value="TreeGrafter"/>
</dbReference>
<keyword evidence="8" id="KW-1185">Reference proteome</keyword>
<dbReference type="InterPro" id="IPR012939">
    <property type="entry name" value="Glyco_hydro_92"/>
</dbReference>
<dbReference type="Gene3D" id="3.30.2080.10">
    <property type="entry name" value="GH92 mannosidase domain"/>
    <property type="match status" value="1"/>
</dbReference>
<protein>
    <submittedName>
        <fullName evidence="7">Glycoside hydrolase family 92 protein</fullName>
    </submittedName>
</protein>
<dbReference type="NCBIfam" id="TIGR01180">
    <property type="entry name" value="aman2_put"/>
    <property type="match status" value="1"/>
</dbReference>
<dbReference type="InterPro" id="IPR008928">
    <property type="entry name" value="6-hairpin_glycosidase_sf"/>
</dbReference>
<keyword evidence="4" id="KW-0732">Signal</keyword>
<comment type="caution">
    <text evidence="7">The sequence shown here is derived from an EMBL/GenBank/DDBJ whole genome shotgun (WGS) entry which is preliminary data.</text>
</comment>
<dbReference type="Gene3D" id="2.70.98.10">
    <property type="match status" value="1"/>
</dbReference>
<evidence type="ECO:0000256" key="3">
    <source>
        <dbReference type="ARBA" id="ARBA00022837"/>
    </source>
</evidence>
<dbReference type="GO" id="GO:0005975">
    <property type="term" value="P:carbohydrate metabolic process"/>
    <property type="evidence" value="ECO:0007669"/>
    <property type="project" value="InterPro"/>
</dbReference>
<feature type="domain" description="Glycosyl hydrolase family 92" evidence="5">
    <location>
        <begin position="287"/>
        <end position="779"/>
    </location>
</feature>
<feature type="domain" description="Glycosyl hydrolase family 92 N-terminal" evidence="6">
    <location>
        <begin position="40"/>
        <end position="281"/>
    </location>
</feature>
<dbReference type="InterPro" id="IPR050883">
    <property type="entry name" value="PNGase"/>
</dbReference>
<name>A0A399SXD5_9BACT</name>
<comment type="subunit">
    <text evidence="2">Monomer.</text>
</comment>
<dbReference type="Gene3D" id="1.20.1610.10">
    <property type="entry name" value="alpha-1,2-mannosidases domains"/>
    <property type="match status" value="1"/>
</dbReference>
<reference evidence="7 8" key="1">
    <citation type="submission" date="2018-08" db="EMBL/GenBank/DDBJ databases">
        <title>Pallidiluteibacterium maritimus gen. nov., sp. nov., isolated from coastal sediment.</title>
        <authorList>
            <person name="Zhou L.Y."/>
        </authorList>
    </citation>
    <scope>NUCLEOTIDE SEQUENCE [LARGE SCALE GENOMIC DNA]</scope>
    <source>
        <strain evidence="7 8">XSD2</strain>
    </source>
</reference>
<dbReference type="OrthoDB" id="9762711at2"/>
<evidence type="ECO:0000256" key="2">
    <source>
        <dbReference type="ARBA" id="ARBA00011245"/>
    </source>
</evidence>
<evidence type="ECO:0000256" key="4">
    <source>
        <dbReference type="SAM" id="SignalP"/>
    </source>
</evidence>
<comment type="cofactor">
    <cofactor evidence="1">
        <name>Ca(2+)</name>
        <dbReference type="ChEBI" id="CHEBI:29108"/>
    </cofactor>
</comment>
<evidence type="ECO:0000256" key="1">
    <source>
        <dbReference type="ARBA" id="ARBA00001913"/>
    </source>
</evidence>
<dbReference type="InterPro" id="IPR005887">
    <property type="entry name" value="GH92_a_mannosidase_put"/>
</dbReference>
<dbReference type="Gene3D" id="1.20.1050.60">
    <property type="entry name" value="alpha-1,2-mannosidase"/>
    <property type="match status" value="1"/>
</dbReference>
<dbReference type="FunFam" id="3.30.2080.10:FF:000001">
    <property type="entry name" value="Alpha-1,2-mannosidase subfamily"/>
    <property type="match status" value="1"/>
</dbReference>
<evidence type="ECO:0000313" key="7">
    <source>
        <dbReference type="EMBL" id="RIJ48158.1"/>
    </source>
</evidence>
<keyword evidence="3" id="KW-0106">Calcium</keyword>
<dbReference type="AlphaFoldDB" id="A0A399SXD5"/>
<gene>
    <name evidence="7" type="ORF">D1614_10505</name>
</gene>
<dbReference type="Pfam" id="PF07971">
    <property type="entry name" value="Glyco_hydro_92"/>
    <property type="match status" value="1"/>
</dbReference>
<proteinExistence type="predicted"/>
<organism evidence="7 8">
    <name type="scientific">Maribellus luteus</name>
    <dbReference type="NCBI Taxonomy" id="2305463"/>
    <lineage>
        <taxon>Bacteria</taxon>
        <taxon>Pseudomonadati</taxon>
        <taxon>Bacteroidota</taxon>
        <taxon>Bacteroidia</taxon>
        <taxon>Marinilabiliales</taxon>
        <taxon>Prolixibacteraceae</taxon>
        <taxon>Maribellus</taxon>
    </lineage>
</organism>
<dbReference type="SUPFAM" id="SSF48208">
    <property type="entry name" value="Six-hairpin glycosidases"/>
    <property type="match status" value="1"/>
</dbReference>
<dbReference type="EMBL" id="QWGR01000005">
    <property type="protein sequence ID" value="RIJ48158.1"/>
    <property type="molecule type" value="Genomic_DNA"/>
</dbReference>
<keyword evidence="7" id="KW-0378">Hydrolase</keyword>
<evidence type="ECO:0000259" key="6">
    <source>
        <dbReference type="Pfam" id="PF17678"/>
    </source>
</evidence>
<evidence type="ECO:0000313" key="8">
    <source>
        <dbReference type="Proteomes" id="UP000265926"/>
    </source>
</evidence>
<dbReference type="Pfam" id="PF17678">
    <property type="entry name" value="Glyco_hydro_92N"/>
    <property type="match status" value="1"/>
</dbReference>
<feature type="chain" id="PRO_5017225026" evidence="4">
    <location>
        <begin position="31"/>
        <end position="800"/>
    </location>
</feature>
<dbReference type="InterPro" id="IPR041371">
    <property type="entry name" value="GH92_N"/>
</dbReference>
<dbReference type="InterPro" id="IPR014718">
    <property type="entry name" value="GH-type_carb-bd"/>
</dbReference>
<feature type="signal peptide" evidence="4">
    <location>
        <begin position="1"/>
        <end position="30"/>
    </location>
</feature>